<name>A0ACC1CUH3_9NEOP</name>
<evidence type="ECO:0000313" key="2">
    <source>
        <dbReference type="Proteomes" id="UP000824533"/>
    </source>
</evidence>
<keyword evidence="2" id="KW-1185">Reference proteome</keyword>
<reference evidence="1 2" key="1">
    <citation type="journal article" date="2021" name="Front. Genet.">
        <title>Chromosome-Level Genome Assembly Reveals Significant Gene Expansion in the Toll and IMD Signaling Pathways of Dendrolimus kikuchii.</title>
        <authorList>
            <person name="Zhou J."/>
            <person name="Wu P."/>
            <person name="Xiong Z."/>
            <person name="Liu N."/>
            <person name="Zhao N."/>
            <person name="Ji M."/>
            <person name="Qiu Y."/>
            <person name="Yang B."/>
        </authorList>
    </citation>
    <scope>NUCLEOTIDE SEQUENCE [LARGE SCALE GENOMIC DNA]</scope>
    <source>
        <strain evidence="1">Ann1</strain>
    </source>
</reference>
<comment type="caution">
    <text evidence="1">The sequence shown here is derived from an EMBL/GenBank/DDBJ whole genome shotgun (WGS) entry which is preliminary data.</text>
</comment>
<gene>
    <name evidence="1" type="ORF">K1T71_009475</name>
</gene>
<dbReference type="Proteomes" id="UP000824533">
    <property type="component" value="Linkage Group LG16"/>
</dbReference>
<dbReference type="EMBL" id="CM034402">
    <property type="protein sequence ID" value="KAJ0175334.1"/>
    <property type="molecule type" value="Genomic_DNA"/>
</dbReference>
<protein>
    <submittedName>
        <fullName evidence="1">Uncharacterized protein</fullName>
    </submittedName>
</protein>
<organism evidence="1 2">
    <name type="scientific">Dendrolimus kikuchii</name>
    <dbReference type="NCBI Taxonomy" id="765133"/>
    <lineage>
        <taxon>Eukaryota</taxon>
        <taxon>Metazoa</taxon>
        <taxon>Ecdysozoa</taxon>
        <taxon>Arthropoda</taxon>
        <taxon>Hexapoda</taxon>
        <taxon>Insecta</taxon>
        <taxon>Pterygota</taxon>
        <taxon>Neoptera</taxon>
        <taxon>Endopterygota</taxon>
        <taxon>Lepidoptera</taxon>
        <taxon>Glossata</taxon>
        <taxon>Ditrysia</taxon>
        <taxon>Bombycoidea</taxon>
        <taxon>Lasiocampidae</taxon>
        <taxon>Dendrolimus</taxon>
    </lineage>
</organism>
<evidence type="ECO:0000313" key="1">
    <source>
        <dbReference type="EMBL" id="KAJ0175334.1"/>
    </source>
</evidence>
<accession>A0ACC1CUH3</accession>
<proteinExistence type="predicted"/>
<sequence>MVKRDIKTSISEDEVDNGLVNENGKRPNDAKNKEGKKRLKTKSLYRQPTVNELNRLQETENLFNSNLFRLQVEEILAEVKVKEKTEKKFNQWFTEFKTYLLTIPEDKNEYDLSEQTLPKKLKVKLPITNSLNKTKCVFKFHKFHDVNIVGSYALECSINSKLRIDLQIVTPADTYTKNDSINYRYHKKRAAYLAVISSHLMKTDLVEDLHYSWTNGNKTTPVLDLEPSGKLKNYFSIRLNLVCDQETFKLHRFSPLRNNLREAWLFSIENVESTEVGPPTPYYNSVVLNDLIALANQELLKEFLLKSENLKQAIILLKIWLRQRNLKVSGFVISLIVLYYVKTKRINNIMSSYQIVRNVWIALSKCYKWEKKGISLNKTDDSNIQEFHNHFPVVFLDCTGQHNLCWEMCIGTYDALRRESALAVEMLDNGKINSFIPLFMTPVKVFTQFDHVYRGLPRLLHSSTFALSFWGDKSELRRFQDGSITETVVWKGETLAERRTVTKQIIDYLMNLKFGHSGKWPGDIEAFRCLKAAFNLQIAERLNQQYSLPTQPYKTHIDVLKNGLTFRLKIAHPKELTLLRREIENGVVKYKESEESVRLQCDTILMPRLRGALHGLQTKYPAYGPTVCLLKRWLSSHLLSPPHFPQSVAELLAAAVFVHPAPSHPPALPSIGLVRVLNLLAHTDWNKEIIFLDFNEDMSREEITKLEQKFNSGDIPSPCLRIVTAYDDAMPSVWSMDAPSLQVLARVQTLARSALNYIEEGLLRDFKENVLGLFVPSLSGYDVVIHLQPSLVPYVGERVDKVPELRRLPERPAEDVIPVVEFHPILKYLEELRAAYSEFALFFHDFYGGEVIAVLWKPDFNELRDFQLLNANALKPITVEEEIKYKVNTEAIVEDFRVIGQGLVKEITVNT</sequence>